<dbReference type="Proteomes" id="UP000663914">
    <property type="component" value="Chromosome"/>
</dbReference>
<protein>
    <submittedName>
        <fullName evidence="1">Uncharacterized protein</fullName>
    </submittedName>
</protein>
<evidence type="ECO:0000313" key="1">
    <source>
        <dbReference type="EMBL" id="QTH15833.1"/>
    </source>
</evidence>
<reference evidence="1" key="1">
    <citation type="book" date="2019" name="MICROBIAL BIOTECHNOLOGY" publisher="Unknown Publisher">
        <title>Optimization of recombineering for directed mutagenesis of bacteria Pseudomonas corrugata 3'.</title>
        <authorList>
            <person name="Buinitskaja S.V."/>
            <person name="Pilipenok N."/>
            <person name="Valentovich L.N."/>
        </authorList>
    </citation>
    <scope>NUCLEOTIDE SEQUENCE</scope>
    <source>
        <strain evidence="1">3prime</strain>
    </source>
</reference>
<gene>
    <name evidence="1" type="ORF">C4C32_08025</name>
</gene>
<dbReference type="RefSeq" id="WP_208555425.1">
    <property type="nucleotide sequence ID" value="NZ_CP072011.1"/>
</dbReference>
<dbReference type="EMBL" id="CP072011">
    <property type="protein sequence ID" value="QTH15833.1"/>
    <property type="molecule type" value="Genomic_DNA"/>
</dbReference>
<evidence type="ECO:0000313" key="2">
    <source>
        <dbReference type="Proteomes" id="UP000663914"/>
    </source>
</evidence>
<organism evidence="1 2">
    <name type="scientific">Pseudomonas corrugata</name>
    <dbReference type="NCBI Taxonomy" id="47879"/>
    <lineage>
        <taxon>Bacteria</taxon>
        <taxon>Pseudomonadati</taxon>
        <taxon>Pseudomonadota</taxon>
        <taxon>Gammaproteobacteria</taxon>
        <taxon>Pseudomonadales</taxon>
        <taxon>Pseudomonadaceae</taxon>
        <taxon>Pseudomonas</taxon>
    </lineage>
</organism>
<accession>A0A8B6UVA6</accession>
<sequence length="105" mass="12383">MAAYDLYGSKGFTLFEVRLKVEECLKIFFEERESAYQGGVYYRFGDNESEKFVLKHNIDPFDGEAVEQKTAEYPVLLYVDMTTRSEEIRRLLGSDFCLLRHELYN</sequence>
<proteinExistence type="predicted"/>
<reference evidence="1" key="2">
    <citation type="submission" date="2021-03" db="EMBL/GenBank/DDBJ databases">
        <authorList>
            <person name="Valentovich L.N."/>
            <person name="Akhremchuk A.E."/>
            <person name="Miamin V.E."/>
        </authorList>
    </citation>
    <scope>NUCLEOTIDE SEQUENCE</scope>
    <source>
        <strain evidence="1">3prime</strain>
    </source>
</reference>
<name>A0A8B6UVA6_9PSED</name>
<dbReference type="AlphaFoldDB" id="A0A8B6UVA6"/>